<sequence>MNRRLLDVEVDENYRIRVVKRENCGTNHNHLVDPWLKEYYGVHIHSLYKALQ</sequence>
<organism evidence="1 2">
    <name type="scientific">Aspergillus flavus (strain ATCC 200026 / FGSC A1120 / IAM 13836 / NRRL 3357 / JCM 12722 / SRRC 167)</name>
    <dbReference type="NCBI Taxonomy" id="332952"/>
    <lineage>
        <taxon>Eukaryota</taxon>
        <taxon>Fungi</taxon>
        <taxon>Dikarya</taxon>
        <taxon>Ascomycota</taxon>
        <taxon>Pezizomycotina</taxon>
        <taxon>Eurotiomycetes</taxon>
        <taxon>Eurotiomycetidae</taxon>
        <taxon>Eurotiales</taxon>
        <taxon>Aspergillaceae</taxon>
        <taxon>Aspergillus</taxon>
        <taxon>Aspergillus subgen. Circumdati</taxon>
    </lineage>
</organism>
<dbReference type="AlphaFoldDB" id="A0A7U2MWD5"/>
<keyword evidence="2" id="KW-1185">Reference proteome</keyword>
<accession>A0A7U2MWD5</accession>
<evidence type="ECO:0000313" key="1">
    <source>
        <dbReference type="EMBL" id="QRD91069.1"/>
    </source>
</evidence>
<evidence type="ECO:0000313" key="2">
    <source>
        <dbReference type="Proteomes" id="UP000596276"/>
    </source>
</evidence>
<reference evidence="2" key="1">
    <citation type="journal article" date="2021" name="G3 (Bethesda)">
        <title>Chromosome assembled and annotated genome sequence of Aspergillus flavus NRRL 3357.</title>
        <authorList>
            <person name="Skerker J.M."/>
            <person name="Pianalto K.M."/>
            <person name="Mondo S.J."/>
            <person name="Yang K."/>
            <person name="Arkin A.P."/>
            <person name="Keller N.P."/>
            <person name="Grigoriev I.V."/>
            <person name="Louise Glass N.L."/>
        </authorList>
    </citation>
    <scope>NUCLEOTIDE SEQUENCE [LARGE SCALE GENOMIC DNA]</scope>
    <source>
        <strain evidence="2">ATCC 200026 / FGSC A1120 / IAM 13836 / NRRL 3357 / JCM 12722 / SRRC 167</strain>
    </source>
</reference>
<proteinExistence type="predicted"/>
<dbReference type="EMBL" id="CP044618">
    <property type="protein sequence ID" value="QRD91069.1"/>
    <property type="molecule type" value="Genomic_DNA"/>
</dbReference>
<protein>
    <submittedName>
        <fullName evidence="1">Uncharacterized protein</fullName>
    </submittedName>
</protein>
<dbReference type="Proteomes" id="UP000596276">
    <property type="component" value="Chromosome 4"/>
</dbReference>
<dbReference type="VEuPathDB" id="FungiDB:F9C07_10130"/>
<gene>
    <name evidence="1" type="ORF">F9C07_10130</name>
</gene>
<name>A0A7U2MWD5_ASPFN</name>